<keyword evidence="2" id="KW-0812">Transmembrane</keyword>
<dbReference type="EMBL" id="RFFI01000003">
    <property type="protein sequence ID" value="RMI14213.1"/>
    <property type="molecule type" value="Genomic_DNA"/>
</dbReference>
<proteinExistence type="predicted"/>
<accession>A0A3M2JRC6</accession>
<keyword evidence="4" id="KW-1185">Reference proteome</keyword>
<feature type="transmembrane region" description="Helical" evidence="2">
    <location>
        <begin position="27"/>
        <end position="49"/>
    </location>
</feature>
<feature type="region of interest" description="Disordered" evidence="1">
    <location>
        <begin position="93"/>
        <end position="116"/>
    </location>
</feature>
<gene>
    <name evidence="3" type="ORF">EBM89_01025</name>
</gene>
<evidence type="ECO:0000313" key="3">
    <source>
        <dbReference type="EMBL" id="RMI14213.1"/>
    </source>
</evidence>
<keyword evidence="2" id="KW-1133">Transmembrane helix</keyword>
<evidence type="ECO:0000256" key="1">
    <source>
        <dbReference type="SAM" id="MobiDB-lite"/>
    </source>
</evidence>
<feature type="compositionally biased region" description="Basic and acidic residues" evidence="1">
    <location>
        <begin position="99"/>
        <end position="110"/>
    </location>
</feature>
<reference evidence="3 4" key="1">
    <citation type="submission" date="2018-10" db="EMBL/GenBank/DDBJ databases">
        <title>Isolation, diversity and antifungal activity of actinobacteria from wheat.</title>
        <authorList>
            <person name="Han C."/>
        </authorList>
    </citation>
    <scope>NUCLEOTIDE SEQUENCE [LARGE SCALE GENOMIC DNA]</scope>
    <source>
        <strain evidence="3 4">NEAU-YY56</strain>
    </source>
</reference>
<sequence>MDMRRTGFVALLLAVLAAQVWVTLRAQVVLAVEAAVVLLALAGWGLMAYARGRRRAQTAADRGRAGVRGTAAPQGTPVAMPLLPSVTYGTGSEPVATVVDDRDADGDPRTRPLTGV</sequence>
<protein>
    <submittedName>
        <fullName evidence="3">Uncharacterized protein</fullName>
    </submittedName>
</protein>
<evidence type="ECO:0000313" key="4">
    <source>
        <dbReference type="Proteomes" id="UP000269289"/>
    </source>
</evidence>
<organism evidence="3 4">
    <name type="scientific">Cellulomonas triticagri</name>
    <dbReference type="NCBI Taxonomy" id="2483352"/>
    <lineage>
        <taxon>Bacteria</taxon>
        <taxon>Bacillati</taxon>
        <taxon>Actinomycetota</taxon>
        <taxon>Actinomycetes</taxon>
        <taxon>Micrococcales</taxon>
        <taxon>Cellulomonadaceae</taxon>
        <taxon>Cellulomonas</taxon>
    </lineage>
</organism>
<name>A0A3M2JRC6_9CELL</name>
<keyword evidence="2" id="KW-0472">Membrane</keyword>
<dbReference type="AlphaFoldDB" id="A0A3M2JRC6"/>
<comment type="caution">
    <text evidence="3">The sequence shown here is derived from an EMBL/GenBank/DDBJ whole genome shotgun (WGS) entry which is preliminary data.</text>
</comment>
<evidence type="ECO:0000256" key="2">
    <source>
        <dbReference type="SAM" id="Phobius"/>
    </source>
</evidence>
<dbReference type="Proteomes" id="UP000269289">
    <property type="component" value="Unassembled WGS sequence"/>
</dbReference>